<dbReference type="PANTHER" id="PTHR19432">
    <property type="entry name" value="SUGAR TRANSPORTER"/>
    <property type="match status" value="1"/>
</dbReference>
<evidence type="ECO:0000256" key="4">
    <source>
        <dbReference type="ARBA" id="ARBA00022448"/>
    </source>
</evidence>
<feature type="transmembrane region" description="Helical" evidence="11">
    <location>
        <begin position="97"/>
        <end position="116"/>
    </location>
</feature>
<reference evidence="12" key="2">
    <citation type="submission" date="2023-05" db="EMBL/GenBank/DDBJ databases">
        <authorList>
            <person name="Schelkunov M.I."/>
        </authorList>
    </citation>
    <scope>NUCLEOTIDE SEQUENCE</scope>
    <source>
        <strain evidence="12">Hsosn_3</strain>
        <tissue evidence="12">Leaf</tissue>
    </source>
</reference>
<keyword evidence="5" id="KW-0762">Sugar transport</keyword>
<comment type="similarity">
    <text evidence="3">Belongs to the glycoside-pentoside-hexuronide (GPH) cation symporter transporter (TC 2.A.2.4) family.</text>
</comment>
<feature type="transmembrane region" description="Helical" evidence="11">
    <location>
        <begin position="216"/>
        <end position="240"/>
    </location>
</feature>
<feature type="transmembrane region" description="Helical" evidence="11">
    <location>
        <begin position="469"/>
        <end position="490"/>
    </location>
</feature>
<gene>
    <name evidence="12" type="ORF">POM88_003260</name>
</gene>
<comment type="subcellular location">
    <subcellularLocation>
        <location evidence="1">Membrane</location>
        <topology evidence="1">Multi-pass membrane protein</topology>
    </subcellularLocation>
</comment>
<keyword evidence="8 11" id="KW-1133">Transmembrane helix</keyword>
<feature type="transmembrane region" description="Helical" evidence="11">
    <location>
        <begin position="325"/>
        <end position="345"/>
    </location>
</feature>
<sequence length="511" mass="54766">MVQAVEEKGTDSFHGGLYADEATPLWKLVLVAAIAAGVQFGWALQLSLLTPYVQLLGIPHTWSAYIWLCGPVSGMLVQPIVGYYSDRCTSRFGRRRPFIIGGACFVACAVVLIGFAADIGHATGDNLSDNLKPRSITVFVVGFWILDSANNMLQGPCRALLADLCEDDTSRMRSCNLFFSFFIAVGNVLGYAAGSYKNLYKIFSFSKTDACDVYCANLKSCFIIAIIFLMAITIIATNLVEEKPLLPQDIQDDGSNGGVPVFGEIYGAFKDLSRPMLMLLVVTCLNWVAWDPFLLFDTDWMGKEIYGGDPDKGMAYGNGVREGSLGLMLNAVVLGITALVIEFSVHGVGGVKKLWGAVNFLLAIGFFMMIVLSKVAKSQRKFGPDGDALEPSPGIRAGALFIFALLGIPLSVTFSIPFALASIFSADSKAGQGLSLGVLNISICIPQESFIIVSVTSGPIDEAFGGGNLPMFVVGMVCAAVSGVLAIVLIPKTTNNTRIDLTLTPMHRFGD</sequence>
<evidence type="ECO:0000256" key="9">
    <source>
        <dbReference type="ARBA" id="ARBA00023136"/>
    </source>
</evidence>
<comment type="pathway">
    <text evidence="2">Glycan biosynthesis; sucrose metabolism.</text>
</comment>
<dbReference type="Pfam" id="PF13347">
    <property type="entry name" value="MFS_2"/>
    <property type="match status" value="1"/>
</dbReference>
<keyword evidence="6 11" id="KW-0812">Transmembrane</keyword>
<dbReference type="InterPro" id="IPR036259">
    <property type="entry name" value="MFS_trans_sf"/>
</dbReference>
<evidence type="ECO:0000313" key="13">
    <source>
        <dbReference type="Proteomes" id="UP001237642"/>
    </source>
</evidence>
<protein>
    <submittedName>
        <fullName evidence="12">Sucrose transporter</fullName>
    </submittedName>
</protein>
<feature type="transmembrane region" description="Helical" evidence="11">
    <location>
        <begin position="64"/>
        <end position="85"/>
    </location>
</feature>
<comment type="similarity">
    <text evidence="10">Belongs to the major facilitator superfamily. Phosphate:H(+) symporter (TC 2.A.1.9) family.</text>
</comment>
<feature type="transmembrane region" description="Helical" evidence="11">
    <location>
        <begin position="276"/>
        <end position="296"/>
    </location>
</feature>
<name>A0AAD8JFK6_9APIA</name>
<evidence type="ECO:0000256" key="2">
    <source>
        <dbReference type="ARBA" id="ARBA00004914"/>
    </source>
</evidence>
<keyword evidence="7" id="KW-0769">Symport</keyword>
<evidence type="ECO:0000256" key="11">
    <source>
        <dbReference type="SAM" id="Phobius"/>
    </source>
</evidence>
<evidence type="ECO:0000313" key="12">
    <source>
        <dbReference type="EMBL" id="KAK1403655.1"/>
    </source>
</evidence>
<evidence type="ECO:0000256" key="7">
    <source>
        <dbReference type="ARBA" id="ARBA00022847"/>
    </source>
</evidence>
<proteinExistence type="inferred from homology"/>
<dbReference type="EMBL" id="JAUIZM010000001">
    <property type="protein sequence ID" value="KAK1403655.1"/>
    <property type="molecule type" value="Genomic_DNA"/>
</dbReference>
<reference evidence="12" key="1">
    <citation type="submission" date="2023-02" db="EMBL/GenBank/DDBJ databases">
        <title>Genome of toxic invasive species Heracleum sosnowskyi carries increased number of genes despite the absence of recent whole-genome duplications.</title>
        <authorList>
            <person name="Schelkunov M."/>
            <person name="Shtratnikova V."/>
            <person name="Makarenko M."/>
            <person name="Klepikova A."/>
            <person name="Omelchenko D."/>
            <person name="Novikova G."/>
            <person name="Obukhova E."/>
            <person name="Bogdanov V."/>
            <person name="Penin A."/>
            <person name="Logacheva M."/>
        </authorList>
    </citation>
    <scope>NUCLEOTIDE SEQUENCE</scope>
    <source>
        <strain evidence="12">Hsosn_3</strain>
        <tissue evidence="12">Leaf</tissue>
    </source>
</reference>
<dbReference type="PANTHER" id="PTHR19432:SF70">
    <property type="entry name" value="SUCROSE TRANSPORT PROTEIN SUC1-RELATED"/>
    <property type="match status" value="1"/>
</dbReference>
<dbReference type="CDD" id="cd17313">
    <property type="entry name" value="MFS_SLC45_SUC"/>
    <property type="match status" value="1"/>
</dbReference>
<dbReference type="GO" id="GO:0008506">
    <property type="term" value="F:sucrose:proton symporter activity"/>
    <property type="evidence" value="ECO:0007669"/>
    <property type="project" value="TreeGrafter"/>
</dbReference>
<evidence type="ECO:0000256" key="10">
    <source>
        <dbReference type="ARBA" id="ARBA00044504"/>
    </source>
</evidence>
<keyword evidence="4" id="KW-0813">Transport</keyword>
<comment type="caution">
    <text evidence="12">The sequence shown here is derived from an EMBL/GenBank/DDBJ whole genome shotgun (WGS) entry which is preliminary data.</text>
</comment>
<evidence type="ECO:0000256" key="1">
    <source>
        <dbReference type="ARBA" id="ARBA00004141"/>
    </source>
</evidence>
<feature type="transmembrane region" description="Helical" evidence="11">
    <location>
        <begin position="25"/>
        <end position="44"/>
    </location>
</feature>
<organism evidence="12 13">
    <name type="scientific">Heracleum sosnowskyi</name>
    <dbReference type="NCBI Taxonomy" id="360622"/>
    <lineage>
        <taxon>Eukaryota</taxon>
        <taxon>Viridiplantae</taxon>
        <taxon>Streptophyta</taxon>
        <taxon>Embryophyta</taxon>
        <taxon>Tracheophyta</taxon>
        <taxon>Spermatophyta</taxon>
        <taxon>Magnoliopsida</taxon>
        <taxon>eudicotyledons</taxon>
        <taxon>Gunneridae</taxon>
        <taxon>Pentapetalae</taxon>
        <taxon>asterids</taxon>
        <taxon>campanulids</taxon>
        <taxon>Apiales</taxon>
        <taxon>Apiaceae</taxon>
        <taxon>Apioideae</taxon>
        <taxon>apioid superclade</taxon>
        <taxon>Tordylieae</taxon>
        <taxon>Tordyliinae</taxon>
        <taxon>Heracleum</taxon>
    </lineage>
</organism>
<dbReference type="Gene3D" id="1.20.1250.20">
    <property type="entry name" value="MFS general substrate transporter like domains"/>
    <property type="match status" value="1"/>
</dbReference>
<evidence type="ECO:0000256" key="6">
    <source>
        <dbReference type="ARBA" id="ARBA00022692"/>
    </source>
</evidence>
<accession>A0AAD8JFK6</accession>
<dbReference type="AlphaFoldDB" id="A0AAD8JFK6"/>
<feature type="transmembrane region" description="Helical" evidence="11">
    <location>
        <begin position="174"/>
        <end position="196"/>
    </location>
</feature>
<evidence type="ECO:0000256" key="5">
    <source>
        <dbReference type="ARBA" id="ARBA00022597"/>
    </source>
</evidence>
<dbReference type="Proteomes" id="UP001237642">
    <property type="component" value="Unassembled WGS sequence"/>
</dbReference>
<feature type="transmembrane region" description="Helical" evidence="11">
    <location>
        <begin position="395"/>
        <end position="424"/>
    </location>
</feature>
<dbReference type="GO" id="GO:0005886">
    <property type="term" value="C:plasma membrane"/>
    <property type="evidence" value="ECO:0007669"/>
    <property type="project" value="InterPro"/>
</dbReference>
<evidence type="ECO:0000256" key="3">
    <source>
        <dbReference type="ARBA" id="ARBA00007134"/>
    </source>
</evidence>
<dbReference type="GO" id="GO:0005773">
    <property type="term" value="C:vacuole"/>
    <property type="evidence" value="ECO:0007669"/>
    <property type="project" value="TreeGrafter"/>
</dbReference>
<keyword evidence="9 11" id="KW-0472">Membrane</keyword>
<evidence type="ECO:0000256" key="8">
    <source>
        <dbReference type="ARBA" id="ARBA00022989"/>
    </source>
</evidence>
<feature type="transmembrane region" description="Helical" evidence="11">
    <location>
        <begin position="357"/>
        <end position="375"/>
    </location>
</feature>
<dbReference type="NCBIfam" id="TIGR01301">
    <property type="entry name" value="GPH_sucrose"/>
    <property type="match status" value="1"/>
</dbReference>
<dbReference type="SUPFAM" id="SSF103473">
    <property type="entry name" value="MFS general substrate transporter"/>
    <property type="match status" value="1"/>
</dbReference>
<dbReference type="InterPro" id="IPR005989">
    <property type="entry name" value="Suc_symporter_pln"/>
</dbReference>
<keyword evidence="13" id="KW-1185">Reference proteome</keyword>